<evidence type="ECO:0000256" key="1">
    <source>
        <dbReference type="ARBA" id="ARBA00006171"/>
    </source>
</evidence>
<dbReference type="Pfam" id="PF00702">
    <property type="entry name" value="Hydrolase"/>
    <property type="match status" value="1"/>
</dbReference>
<name>A0ABW8T518_9CLOT</name>
<evidence type="ECO:0000313" key="2">
    <source>
        <dbReference type="EMBL" id="MFL0247217.1"/>
    </source>
</evidence>
<dbReference type="Proteomes" id="UP001623591">
    <property type="component" value="Unassembled WGS sequence"/>
</dbReference>
<dbReference type="PANTHER" id="PTHR43481">
    <property type="entry name" value="FRUCTOSE-1-PHOSPHATE PHOSPHATASE"/>
    <property type="match status" value="1"/>
</dbReference>
<accession>A0ABW8T518</accession>
<keyword evidence="3" id="KW-1185">Reference proteome</keyword>
<dbReference type="InterPro" id="IPR010972">
    <property type="entry name" value="Beta-PGM"/>
</dbReference>
<comment type="caution">
    <text evidence="2">The sequence shown here is derived from an EMBL/GenBank/DDBJ whole genome shotgun (WGS) entry which is preliminary data.</text>
</comment>
<dbReference type="PANTHER" id="PTHR43481:SF4">
    <property type="entry name" value="GLYCEROL-1-PHOSPHATE PHOSPHOHYDROLASE 1-RELATED"/>
    <property type="match status" value="1"/>
</dbReference>
<evidence type="ECO:0000313" key="3">
    <source>
        <dbReference type="Proteomes" id="UP001623591"/>
    </source>
</evidence>
<organism evidence="2 3">
    <name type="scientific">Candidatus Clostridium stratigraminis</name>
    <dbReference type="NCBI Taxonomy" id="3381661"/>
    <lineage>
        <taxon>Bacteria</taxon>
        <taxon>Bacillati</taxon>
        <taxon>Bacillota</taxon>
        <taxon>Clostridia</taxon>
        <taxon>Eubacteriales</taxon>
        <taxon>Clostridiaceae</taxon>
        <taxon>Clostridium</taxon>
    </lineage>
</organism>
<sequence>MAEIKACLFDLDGVIVDTAKYHYLAWKRLAQKLGFEFTKEDNERLKGVSRMESLNILLEIGGVSFDAAKKEELAEMKNHWYVEYISKMDSSEVLPGVIDFIKVLRENNIKTALGSVSKNAMLILKNIGILQYLDAVIDGTKITNAKPHPEVFLKGAEELKAAPFECVVFEDAQVGIEAAINAGMYSIGIGSPRILNKADFVISSFKEMDIEKLKKITNGI</sequence>
<dbReference type="InterPro" id="IPR023198">
    <property type="entry name" value="PGP-like_dom2"/>
</dbReference>
<dbReference type="NCBIfam" id="TIGR01990">
    <property type="entry name" value="bPGM"/>
    <property type="match status" value="1"/>
</dbReference>
<dbReference type="NCBIfam" id="TIGR02009">
    <property type="entry name" value="PGMB-YQAB-SF"/>
    <property type="match status" value="1"/>
</dbReference>
<dbReference type="SUPFAM" id="SSF56784">
    <property type="entry name" value="HAD-like"/>
    <property type="match status" value="1"/>
</dbReference>
<dbReference type="InterPro" id="IPR006439">
    <property type="entry name" value="HAD-SF_hydro_IA"/>
</dbReference>
<dbReference type="Gene3D" id="3.40.50.1000">
    <property type="entry name" value="HAD superfamily/HAD-like"/>
    <property type="match status" value="1"/>
</dbReference>
<dbReference type="InterPro" id="IPR023214">
    <property type="entry name" value="HAD_sf"/>
</dbReference>
<proteinExistence type="inferred from homology"/>
<comment type="similarity">
    <text evidence="1">Belongs to the HAD-like hydrolase superfamily. CbbY/CbbZ/Gph/YieH family.</text>
</comment>
<dbReference type="InterPro" id="IPR010976">
    <property type="entry name" value="B-phosphoglucomutase_hydrolase"/>
</dbReference>
<dbReference type="SFLD" id="SFLDS00003">
    <property type="entry name" value="Haloacid_Dehalogenase"/>
    <property type="match status" value="1"/>
</dbReference>
<keyword evidence="2" id="KW-0413">Isomerase</keyword>
<reference evidence="2 3" key="1">
    <citation type="submission" date="2024-11" db="EMBL/GenBank/DDBJ databases">
        <authorList>
            <person name="Heng Y.C."/>
            <person name="Lim A.C.H."/>
            <person name="Lee J.K.Y."/>
            <person name="Kittelmann S."/>
        </authorList>
    </citation>
    <scope>NUCLEOTIDE SEQUENCE [LARGE SCALE GENOMIC DNA]</scope>
    <source>
        <strain evidence="2 3">WILCCON 0185</strain>
    </source>
</reference>
<dbReference type="SFLD" id="SFLDG01135">
    <property type="entry name" value="C1.5.6:_HAD__Beta-PGM__Phospha"/>
    <property type="match status" value="1"/>
</dbReference>
<dbReference type="InterPro" id="IPR051806">
    <property type="entry name" value="HAD-like_SPP"/>
</dbReference>
<dbReference type="EMBL" id="JBJHZZ010000005">
    <property type="protein sequence ID" value="MFL0247217.1"/>
    <property type="molecule type" value="Genomic_DNA"/>
</dbReference>
<gene>
    <name evidence="2" type="primary">pgmB</name>
    <name evidence="2" type="ORF">ACJDUG_09550</name>
</gene>
<dbReference type="EC" id="5.4.2.6" evidence="2"/>
<dbReference type="GO" id="GO:0008801">
    <property type="term" value="F:beta-phosphoglucomutase activity"/>
    <property type="evidence" value="ECO:0007669"/>
    <property type="project" value="UniProtKB-EC"/>
</dbReference>
<protein>
    <submittedName>
        <fullName evidence="2">Beta-phosphoglucomutase</fullName>
        <ecNumber evidence="2">5.4.2.6</ecNumber>
    </submittedName>
</protein>
<dbReference type="SFLD" id="SFLDG01129">
    <property type="entry name" value="C1.5:_HAD__Beta-PGM__Phosphata"/>
    <property type="match status" value="1"/>
</dbReference>
<dbReference type="InterPro" id="IPR036412">
    <property type="entry name" value="HAD-like_sf"/>
</dbReference>
<dbReference type="CDD" id="cd02598">
    <property type="entry name" value="HAD_BPGM"/>
    <property type="match status" value="1"/>
</dbReference>
<dbReference type="RefSeq" id="WP_406769672.1">
    <property type="nucleotide sequence ID" value="NZ_JBJHZZ010000005.1"/>
</dbReference>
<dbReference type="NCBIfam" id="TIGR01509">
    <property type="entry name" value="HAD-SF-IA-v3"/>
    <property type="match status" value="1"/>
</dbReference>
<dbReference type="Gene3D" id="1.10.150.240">
    <property type="entry name" value="Putative phosphatase, domain 2"/>
    <property type="match status" value="1"/>
</dbReference>